<feature type="coiled-coil region" evidence="1">
    <location>
        <begin position="355"/>
        <end position="389"/>
    </location>
</feature>
<evidence type="ECO:0000313" key="2">
    <source>
        <dbReference type="EMBL" id="ATN92860.1"/>
    </source>
</evidence>
<gene>
    <name evidence="2" type="ORF">PPSC2_97</name>
</gene>
<evidence type="ECO:0000256" key="1">
    <source>
        <dbReference type="SAM" id="Coils"/>
    </source>
</evidence>
<protein>
    <submittedName>
        <fullName evidence="2">Uncharacterized protein</fullName>
    </submittedName>
</protein>
<accession>A0A2R2YAY4</accession>
<dbReference type="Proteomes" id="UP000244827">
    <property type="component" value="Segment"/>
</dbReference>
<keyword evidence="3" id="KW-1185">Reference proteome</keyword>
<organism evidence="2 3">
    <name type="scientific">Pseudomonas phage PPSC2</name>
    <dbReference type="NCBI Taxonomy" id="2041350"/>
    <lineage>
        <taxon>Viruses</taxon>
        <taxon>Duplodnaviria</taxon>
        <taxon>Heunggongvirae</taxon>
        <taxon>Uroviricota</taxon>
        <taxon>Caudoviricetes</taxon>
        <taxon>Vandenendeviridae</taxon>
        <taxon>Gorskivirinae</taxon>
        <taxon>Shenlongvirus</taxon>
        <taxon>Shenlongvirus PPSC2</taxon>
    </lineage>
</organism>
<proteinExistence type="predicted"/>
<dbReference type="EMBL" id="MF893340">
    <property type="protein sequence ID" value="ATN92860.1"/>
    <property type="molecule type" value="Genomic_DNA"/>
</dbReference>
<keyword evidence="1" id="KW-0175">Coiled coil</keyword>
<evidence type="ECO:0000313" key="3">
    <source>
        <dbReference type="Proteomes" id="UP000244827"/>
    </source>
</evidence>
<reference evidence="2 3" key="1">
    <citation type="journal article" date="2018" name="Arch. Virol.">
        <title>Genomic characterization and phylogenetic analysis of the novel Pseudomonas phage PPSC2.</title>
        <authorList>
            <person name="Wu X."/>
            <person name="Wu Y."/>
            <person name="Tang Y."/>
            <person name="Gan B."/>
        </authorList>
    </citation>
    <scope>NUCLEOTIDE SEQUENCE [LARGE SCALE GENOMIC DNA]</scope>
</reference>
<name>A0A2R2YAY4_9CAUD</name>
<sequence length="414" mass="45719">MTTPAQQRGIIENVTKLKLIDNGAYAGSDVSETWVLSQDDGSHHPFFQPIGRVGDYNYERVFTLANMEVMAEALPKFPVGSRVKVVASGWGLGPEYLGEVLTVTGFSFNGDHTSYSVVGEAGDQVGGSPWEQSFEAAPATLPPPPVDMSFLDDFVGVPAIPSPYTDLQQTAINVFQAMYDAAVAYRNGATDGLSVKLNPDYGICDNIDRFANANGSHETPMSEVKENLIRQTEIYSGNYTYPVPCPDGGDASNAFSRHCAKWNGPYGLNRLIQLGQLIDLIKSDKWDDSMVKRKTPAFRNGLTVGDMVVSTRRTEPSYWIFRHDDESMSPSFHKIGDPDDYTDIDLNYIRKIDQAQLEERTVSQFLEELKAKQEEQDAICKQIAELQAALAVNKSAIALLDFGLAQQHKVKRIS</sequence>